<name>A0A401UP30_9CLOT</name>
<dbReference type="EMBL" id="BHYK01000016">
    <property type="protein sequence ID" value="GCD11271.1"/>
    <property type="molecule type" value="Genomic_DNA"/>
</dbReference>
<organism evidence="5 6">
    <name type="scientific">Clostridium tagluense</name>
    <dbReference type="NCBI Taxonomy" id="360422"/>
    <lineage>
        <taxon>Bacteria</taxon>
        <taxon>Bacillati</taxon>
        <taxon>Bacillota</taxon>
        <taxon>Clostridia</taxon>
        <taxon>Eubacteriales</taxon>
        <taxon>Clostridiaceae</taxon>
        <taxon>Clostridium</taxon>
    </lineage>
</organism>
<sequence length="332" mass="37626">MIQYALGGIFINIEINKKNGVPLYIQVKNQIMDEIKKGSLKVGTKLPTERELSQRINVSRNTVSTAYNDLEQDGALKSYQGKGTFVVEESISWESLSIKNKIMKFVDLGLEEALEIGMKPEEFLDIVNQRVNEKRQIMNKIEAIYVECNIEQAKMFSSQLSKNSNMNVISLTINDLLKMDKDTKEKIEMAEFIITTFNHINEVTNLTADLNKEILGVAITPNLEPIVKIARYPLNTKFGFVCISEEFIFKINGALEKAGLSEVDITYSNTNDDDELVDIIRKSDVMIVSPGRYKDVKSANVSDKEIIEFLYSLDDGSVKALRSKIIEIKFKK</sequence>
<dbReference type="InterPro" id="IPR036388">
    <property type="entry name" value="WH-like_DNA-bd_sf"/>
</dbReference>
<dbReference type="Proteomes" id="UP000287872">
    <property type="component" value="Unassembled WGS sequence"/>
</dbReference>
<dbReference type="AlphaFoldDB" id="A0A401UP30"/>
<comment type="caution">
    <text evidence="5">The sequence shown here is derived from an EMBL/GenBank/DDBJ whole genome shotgun (WGS) entry which is preliminary data.</text>
</comment>
<proteinExistence type="predicted"/>
<dbReference type="PANTHER" id="PTHR38445">
    <property type="entry name" value="HTH-TYPE TRANSCRIPTIONAL REPRESSOR YTRA"/>
    <property type="match status" value="1"/>
</dbReference>
<dbReference type="SMART" id="SM00345">
    <property type="entry name" value="HTH_GNTR"/>
    <property type="match status" value="1"/>
</dbReference>
<evidence type="ECO:0000259" key="4">
    <source>
        <dbReference type="PROSITE" id="PS50949"/>
    </source>
</evidence>
<dbReference type="Gene3D" id="1.10.10.10">
    <property type="entry name" value="Winged helix-like DNA-binding domain superfamily/Winged helix DNA-binding domain"/>
    <property type="match status" value="1"/>
</dbReference>
<dbReference type="PRINTS" id="PR00035">
    <property type="entry name" value="HTHGNTR"/>
</dbReference>
<keyword evidence="2" id="KW-0238">DNA-binding</keyword>
<gene>
    <name evidence="5" type="ORF">Ctaglu_28940</name>
</gene>
<evidence type="ECO:0000256" key="1">
    <source>
        <dbReference type="ARBA" id="ARBA00023015"/>
    </source>
</evidence>
<dbReference type="GO" id="GO:0003700">
    <property type="term" value="F:DNA-binding transcription factor activity"/>
    <property type="evidence" value="ECO:0007669"/>
    <property type="project" value="InterPro"/>
</dbReference>
<dbReference type="SUPFAM" id="SSF46785">
    <property type="entry name" value="Winged helix' DNA-binding domain"/>
    <property type="match status" value="1"/>
</dbReference>
<dbReference type="CDD" id="cd07377">
    <property type="entry name" value="WHTH_GntR"/>
    <property type="match status" value="1"/>
</dbReference>
<evidence type="ECO:0000256" key="3">
    <source>
        <dbReference type="ARBA" id="ARBA00023163"/>
    </source>
</evidence>
<reference evidence="5 6" key="1">
    <citation type="submission" date="2018-11" db="EMBL/GenBank/DDBJ databases">
        <title>Genome sequencing and assembly of Clostridium tagluense strain A121.</title>
        <authorList>
            <person name="Murakami T."/>
            <person name="Segawa T."/>
            <person name="Shcherbakova V.A."/>
            <person name="Mori H."/>
            <person name="Yoshimura Y."/>
        </authorList>
    </citation>
    <scope>NUCLEOTIDE SEQUENCE [LARGE SCALE GENOMIC DNA]</scope>
    <source>
        <strain evidence="5 6">A121</strain>
    </source>
</reference>
<evidence type="ECO:0000313" key="6">
    <source>
        <dbReference type="Proteomes" id="UP000287872"/>
    </source>
</evidence>
<dbReference type="GO" id="GO:0003677">
    <property type="term" value="F:DNA binding"/>
    <property type="evidence" value="ECO:0007669"/>
    <property type="project" value="UniProtKB-KW"/>
</dbReference>
<feature type="domain" description="HTH gntR-type" evidence="4">
    <location>
        <begin position="21"/>
        <end position="89"/>
    </location>
</feature>
<evidence type="ECO:0000313" key="5">
    <source>
        <dbReference type="EMBL" id="GCD11271.1"/>
    </source>
</evidence>
<dbReference type="InterPro" id="IPR000524">
    <property type="entry name" value="Tscrpt_reg_HTH_GntR"/>
</dbReference>
<dbReference type="InterPro" id="IPR036390">
    <property type="entry name" value="WH_DNA-bd_sf"/>
</dbReference>
<dbReference type="PANTHER" id="PTHR38445:SF9">
    <property type="entry name" value="HTH-TYPE TRANSCRIPTIONAL REPRESSOR YTRA"/>
    <property type="match status" value="1"/>
</dbReference>
<dbReference type="RefSeq" id="WP_233439798.1">
    <property type="nucleotide sequence ID" value="NZ_BHYK01000016.1"/>
</dbReference>
<dbReference type="PROSITE" id="PS50949">
    <property type="entry name" value="HTH_GNTR"/>
    <property type="match status" value="1"/>
</dbReference>
<evidence type="ECO:0000256" key="2">
    <source>
        <dbReference type="ARBA" id="ARBA00023125"/>
    </source>
</evidence>
<dbReference type="Pfam" id="PF00392">
    <property type="entry name" value="GntR"/>
    <property type="match status" value="1"/>
</dbReference>
<keyword evidence="6" id="KW-1185">Reference proteome</keyword>
<protein>
    <recommendedName>
        <fullName evidence="4">HTH gntR-type domain-containing protein</fullName>
    </recommendedName>
</protein>
<keyword evidence="1" id="KW-0805">Transcription regulation</keyword>
<accession>A0A401UP30</accession>
<keyword evidence="3" id="KW-0804">Transcription</keyword>